<dbReference type="EMBL" id="CP076135">
    <property type="protein sequence ID" value="QWG20634.1"/>
    <property type="molecule type" value="Genomic_DNA"/>
</dbReference>
<dbReference type="RefSeq" id="WP_215616095.1">
    <property type="nucleotide sequence ID" value="NZ_CP076135.1"/>
</dbReference>
<sequence>MIRLLVAAAIASPCIGCASVTRGTTENISISSTPAGATAEISGLDNPMTCVTPCVVQAKRSADITVTLNKEGYEPQVIPLTKEIPGTGAAGFAGNVLLGGLVGMGVDAVTGAALDHKPNPVIVTLQPVAPAPPRATKPRSPKRPPPPQS</sequence>
<name>A0A975NU42_9BRAD</name>
<dbReference type="Proteomes" id="UP000680805">
    <property type="component" value="Chromosome"/>
</dbReference>
<evidence type="ECO:0000256" key="1">
    <source>
        <dbReference type="SAM" id="MobiDB-lite"/>
    </source>
</evidence>
<dbReference type="KEGG" id="bsei:KMZ68_12770"/>
<keyword evidence="2" id="KW-0732">Signal</keyword>
<feature type="region of interest" description="Disordered" evidence="1">
    <location>
        <begin position="126"/>
        <end position="149"/>
    </location>
</feature>
<gene>
    <name evidence="4" type="ORF">KMZ68_12770</name>
</gene>
<evidence type="ECO:0000256" key="2">
    <source>
        <dbReference type="SAM" id="SignalP"/>
    </source>
</evidence>
<protein>
    <submittedName>
        <fullName evidence="4">PEGA domain-containing protein</fullName>
    </submittedName>
</protein>
<accession>A0A975NU42</accession>
<dbReference type="InterPro" id="IPR013229">
    <property type="entry name" value="PEGA"/>
</dbReference>
<evidence type="ECO:0000313" key="5">
    <source>
        <dbReference type="Proteomes" id="UP000680805"/>
    </source>
</evidence>
<organism evidence="4 5">
    <name type="scientific">Bradyrhizobium sediminis</name>
    <dbReference type="NCBI Taxonomy" id="2840469"/>
    <lineage>
        <taxon>Bacteria</taxon>
        <taxon>Pseudomonadati</taxon>
        <taxon>Pseudomonadota</taxon>
        <taxon>Alphaproteobacteria</taxon>
        <taxon>Hyphomicrobiales</taxon>
        <taxon>Nitrobacteraceae</taxon>
        <taxon>Bradyrhizobium</taxon>
    </lineage>
</organism>
<feature type="chain" id="PRO_5037011439" evidence="2">
    <location>
        <begin position="19"/>
        <end position="149"/>
    </location>
</feature>
<dbReference type="AlphaFoldDB" id="A0A975NU42"/>
<dbReference type="Pfam" id="PF08308">
    <property type="entry name" value="PEGA"/>
    <property type="match status" value="1"/>
</dbReference>
<evidence type="ECO:0000313" key="4">
    <source>
        <dbReference type="EMBL" id="QWG20634.1"/>
    </source>
</evidence>
<proteinExistence type="predicted"/>
<evidence type="ECO:0000259" key="3">
    <source>
        <dbReference type="Pfam" id="PF08308"/>
    </source>
</evidence>
<reference evidence="4" key="1">
    <citation type="submission" date="2021-06" db="EMBL/GenBank/DDBJ databases">
        <title>Bradyrhizobium sp. S2-11-2 Genome sequencing.</title>
        <authorList>
            <person name="Jin L."/>
        </authorList>
    </citation>
    <scope>NUCLEOTIDE SEQUENCE</scope>
    <source>
        <strain evidence="4">S2-11-2</strain>
    </source>
</reference>
<feature type="signal peptide" evidence="2">
    <location>
        <begin position="1"/>
        <end position="18"/>
    </location>
</feature>
<feature type="domain" description="PEGA" evidence="3">
    <location>
        <begin position="27"/>
        <end position="75"/>
    </location>
</feature>